<keyword evidence="3" id="KW-1185">Reference proteome</keyword>
<dbReference type="eggNOG" id="COG4091">
    <property type="taxonomic scope" value="Bacteria"/>
</dbReference>
<proteinExistence type="predicted"/>
<dbReference type="InterPro" id="IPR013974">
    <property type="entry name" value="SAF"/>
</dbReference>
<protein>
    <submittedName>
        <fullName evidence="2">SAF domain protein</fullName>
    </submittedName>
</protein>
<dbReference type="CDD" id="cd11616">
    <property type="entry name" value="SAF_DH_OX_like"/>
    <property type="match status" value="1"/>
</dbReference>
<dbReference type="RefSeq" id="WP_013167395.1">
    <property type="nucleotide sequence ID" value="NC_014217.1"/>
</dbReference>
<dbReference type="SUPFAM" id="SSF51735">
    <property type="entry name" value="NAD(P)-binding Rossmann-fold domains"/>
    <property type="match status" value="1"/>
</dbReference>
<dbReference type="PANTHER" id="PTHR37850:SF3">
    <property type="entry name" value="BLR7815 PROTEIN"/>
    <property type="match status" value="1"/>
</dbReference>
<dbReference type="InterPro" id="IPR048423">
    <property type="entry name" value="DRL_cat"/>
</dbReference>
<dbReference type="AlphaFoldDB" id="D7A4M8"/>
<dbReference type="Proteomes" id="UP000006633">
    <property type="component" value="Chromosome"/>
</dbReference>
<reference evidence="2 3" key="1">
    <citation type="journal article" date="2012" name="Stand. Genomic Sci.">
        <title>Complete genome sequence of the facultatively chemolithoautotrophic and methylotrophic alpha Proteobacterium Starkeya novella type strain (ATCC 8093(T)).</title>
        <authorList>
            <person name="Kappler U."/>
            <person name="Davenport K."/>
            <person name="Beatson S."/>
            <person name="Lucas S."/>
            <person name="Lapidus A."/>
            <person name="Copeland A."/>
            <person name="Berry K.W."/>
            <person name="Glavina Del Rio T."/>
            <person name="Hammon N."/>
            <person name="Dalin E."/>
            <person name="Tice H."/>
            <person name="Pitluck S."/>
            <person name="Richardson P."/>
            <person name="Bruce D."/>
            <person name="Goodwin L.A."/>
            <person name="Han C."/>
            <person name="Tapia R."/>
            <person name="Detter J.C."/>
            <person name="Chang Y.J."/>
            <person name="Jeffries C.D."/>
            <person name="Land M."/>
            <person name="Hauser L."/>
            <person name="Kyrpides N.C."/>
            <person name="Goker M."/>
            <person name="Ivanova N."/>
            <person name="Klenk H.P."/>
            <person name="Woyke T."/>
        </authorList>
    </citation>
    <scope>NUCLEOTIDE SEQUENCE [LARGE SCALE GENOMIC DNA]</scope>
    <source>
        <strain evidence="3">ATCC 8093 / DSM 506 / JCM 20403 / CCM 1077 / IAM 12100 / NBRC 12443 / NCIMB 10456</strain>
    </source>
</reference>
<dbReference type="InterPro" id="IPR005106">
    <property type="entry name" value="Asp/hSer_DH_NAD-bd"/>
</dbReference>
<dbReference type="InterPro" id="IPR036291">
    <property type="entry name" value="NAD(P)-bd_dom_sf"/>
</dbReference>
<sequence length="456" mass="48300">MNLARMLKARADEGRPVRVGVIGAGKFGSMFLSQVRTTPGMHLYGIADLSIPRARAALTATGWDADAVIASSFDEALRTGRTMLTEDANALIAADGLDVVVEVTGNPAAGAAHALKAIEHGKHIVMVTVEADVLVGPLLAERARKAGVVYSMAYGDQPALVCEMVDWARTCGFRVVCAGKGTKYLPSFHKSTPDTIWGLYGLTPEEAAKGGMNPQMFNSFADGTKSSIEMAAIANAAGLAAPSDGLLFPPCGVDDLATILRPREHGGVLERSGTVETISSLERDGRPVFRDLRWGVYVVFEADPSARGDYARRCFKEYGVVTDSSGRYTALYRPYHMIGLELGVSVANAALRGEPTGVTEAFNADVVAVAKRPLKAGEMLDGEGGYTVWGKLFPASTSLAKGGLPIGLAHHMALKRDVAEGEIVGWADVEATDTPAIRLRREMERSFASGVSAAAE</sequence>
<dbReference type="Pfam" id="PF08666">
    <property type="entry name" value="SAF"/>
    <property type="match status" value="1"/>
</dbReference>
<dbReference type="Pfam" id="PF21135">
    <property type="entry name" value="DRL_cat"/>
    <property type="match status" value="1"/>
</dbReference>
<evidence type="ECO:0000313" key="3">
    <source>
        <dbReference type="Proteomes" id="UP000006633"/>
    </source>
</evidence>
<dbReference type="Pfam" id="PF03447">
    <property type="entry name" value="NAD_binding_3"/>
    <property type="match status" value="1"/>
</dbReference>
<dbReference type="SMART" id="SM00858">
    <property type="entry name" value="SAF"/>
    <property type="match status" value="1"/>
</dbReference>
<dbReference type="GO" id="GO:0016491">
    <property type="term" value="F:oxidoreductase activity"/>
    <property type="evidence" value="ECO:0007669"/>
    <property type="project" value="InterPro"/>
</dbReference>
<dbReference type="HOGENOM" id="CLU_046102_0_0_5"/>
<evidence type="ECO:0000259" key="1">
    <source>
        <dbReference type="SMART" id="SM00858"/>
    </source>
</evidence>
<dbReference type="Gene3D" id="3.40.50.720">
    <property type="entry name" value="NAD(P)-binding Rossmann-like Domain"/>
    <property type="match status" value="1"/>
</dbReference>
<gene>
    <name evidence="2" type="ordered locus">Snov_2596</name>
</gene>
<evidence type="ECO:0000313" key="2">
    <source>
        <dbReference type="EMBL" id="ADH89891.1"/>
    </source>
</evidence>
<name>D7A4M8_ANCN5</name>
<dbReference type="OrthoDB" id="9777844at2"/>
<dbReference type="PANTHER" id="PTHR37850">
    <property type="entry name" value="STRU PROTEIN"/>
    <property type="match status" value="1"/>
</dbReference>
<accession>D7A4M8</accession>
<feature type="domain" description="SAF" evidence="1">
    <location>
        <begin position="365"/>
        <end position="430"/>
    </location>
</feature>
<dbReference type="GO" id="GO:0050661">
    <property type="term" value="F:NADP binding"/>
    <property type="evidence" value="ECO:0007669"/>
    <property type="project" value="InterPro"/>
</dbReference>
<dbReference type="EMBL" id="CP002026">
    <property type="protein sequence ID" value="ADH89891.1"/>
    <property type="molecule type" value="Genomic_DNA"/>
</dbReference>
<dbReference type="KEGG" id="sno:Snov_2596"/>
<organism evidence="2 3">
    <name type="scientific">Ancylobacter novellus (strain ATCC 8093 / DSM 506 / JCM 20403 / CCM 1077 / IAM 12100 / NBRC 12443 / NCIMB 10456)</name>
    <name type="common">Starkeya novella</name>
    <dbReference type="NCBI Taxonomy" id="639283"/>
    <lineage>
        <taxon>Bacteria</taxon>
        <taxon>Pseudomonadati</taxon>
        <taxon>Pseudomonadota</taxon>
        <taxon>Alphaproteobacteria</taxon>
        <taxon>Hyphomicrobiales</taxon>
        <taxon>Xanthobacteraceae</taxon>
        <taxon>Ancylobacter</taxon>
    </lineage>
</organism>